<keyword evidence="12" id="KW-1185">Reference proteome</keyword>
<feature type="non-terminal residue" evidence="11">
    <location>
        <position position="1"/>
    </location>
</feature>
<evidence type="ECO:0000256" key="8">
    <source>
        <dbReference type="ARBA" id="ARBA00065263"/>
    </source>
</evidence>
<dbReference type="GO" id="GO:0017056">
    <property type="term" value="F:structural constituent of nuclear pore"/>
    <property type="evidence" value="ECO:0000318"/>
    <property type="project" value="GO_Central"/>
</dbReference>
<keyword evidence="6" id="KW-0906">Nuclear pore complex</keyword>
<keyword evidence="5" id="KW-0811">Translocation</keyword>
<dbReference type="GO" id="GO:0000973">
    <property type="term" value="P:post-transcriptional tethering of RNA polymerase II gene DNA at nuclear periphery"/>
    <property type="evidence" value="ECO:0000318"/>
    <property type="project" value="GO_Central"/>
</dbReference>
<dbReference type="GO" id="GO:0006405">
    <property type="term" value="P:RNA export from nucleus"/>
    <property type="evidence" value="ECO:0000318"/>
    <property type="project" value="GO_Central"/>
</dbReference>
<keyword evidence="2" id="KW-0813">Transport</keyword>
<dbReference type="InterPro" id="IPR037665">
    <property type="entry name" value="Nucleoporin_S59-like"/>
</dbReference>
<dbReference type="GO" id="GO:0008139">
    <property type="term" value="F:nuclear localization sequence binding"/>
    <property type="evidence" value="ECO:0000318"/>
    <property type="project" value="GO_Central"/>
</dbReference>
<keyword evidence="3" id="KW-0509">mRNA transport</keyword>
<evidence type="ECO:0000259" key="10">
    <source>
        <dbReference type="PROSITE" id="PS51434"/>
    </source>
</evidence>
<dbReference type="Pfam" id="PF04096">
    <property type="entry name" value="Nucleoporin2"/>
    <property type="match status" value="1"/>
</dbReference>
<comment type="subcellular location">
    <subcellularLocation>
        <location evidence="1">Nucleus</location>
        <location evidence="1">Nuclear pore complex</location>
    </subcellularLocation>
</comment>
<evidence type="ECO:0000256" key="5">
    <source>
        <dbReference type="ARBA" id="ARBA00023010"/>
    </source>
</evidence>
<keyword evidence="4" id="KW-0653">Protein transport</keyword>
<accession>A0A022PU94</accession>
<evidence type="ECO:0000256" key="4">
    <source>
        <dbReference type="ARBA" id="ARBA00022927"/>
    </source>
</evidence>
<evidence type="ECO:0000256" key="3">
    <source>
        <dbReference type="ARBA" id="ARBA00022816"/>
    </source>
</evidence>
<reference evidence="11 12" key="1">
    <citation type="journal article" date="2013" name="Proc. Natl. Acad. Sci. U.S.A.">
        <title>Fine-scale variation in meiotic recombination in Mimulus inferred from population shotgun sequencing.</title>
        <authorList>
            <person name="Hellsten U."/>
            <person name="Wright K.M."/>
            <person name="Jenkins J."/>
            <person name="Shu S."/>
            <person name="Yuan Y."/>
            <person name="Wessler S.R."/>
            <person name="Schmutz J."/>
            <person name="Willis J.H."/>
            <person name="Rokhsar D.S."/>
        </authorList>
    </citation>
    <scope>NUCLEOTIDE SEQUENCE [LARGE SCALE GENOMIC DNA]</scope>
    <source>
        <strain evidence="12">cv. DUN x IM62</strain>
    </source>
</reference>
<organism evidence="11 12">
    <name type="scientific">Erythranthe guttata</name>
    <name type="common">Yellow monkey flower</name>
    <name type="synonym">Mimulus guttatus</name>
    <dbReference type="NCBI Taxonomy" id="4155"/>
    <lineage>
        <taxon>Eukaryota</taxon>
        <taxon>Viridiplantae</taxon>
        <taxon>Streptophyta</taxon>
        <taxon>Embryophyta</taxon>
        <taxon>Tracheophyta</taxon>
        <taxon>Spermatophyta</taxon>
        <taxon>Magnoliopsida</taxon>
        <taxon>eudicotyledons</taxon>
        <taxon>Gunneridae</taxon>
        <taxon>Pentapetalae</taxon>
        <taxon>asterids</taxon>
        <taxon>lamiids</taxon>
        <taxon>Lamiales</taxon>
        <taxon>Phrymaceae</taxon>
        <taxon>Erythranthe</taxon>
    </lineage>
</organism>
<gene>
    <name evidence="11" type="ORF">MIMGU_mgv1a021314mg</name>
</gene>
<dbReference type="Proteomes" id="UP000030748">
    <property type="component" value="Unassembled WGS sequence"/>
</dbReference>
<dbReference type="InterPro" id="IPR036903">
    <property type="entry name" value="Nup98_auto-Pept-S59_dom_sf"/>
</dbReference>
<proteinExistence type="predicted"/>
<evidence type="ECO:0000256" key="7">
    <source>
        <dbReference type="ARBA" id="ARBA00023242"/>
    </source>
</evidence>
<feature type="region of interest" description="Disordered" evidence="9">
    <location>
        <begin position="136"/>
        <end position="158"/>
    </location>
</feature>
<dbReference type="PROSITE" id="PS51434">
    <property type="entry name" value="NUP_C"/>
    <property type="match status" value="1"/>
</dbReference>
<dbReference type="FunFam" id="3.30.1610.10:FF:000002">
    <property type="entry name" value="nuclear pore complex protein NUP98A"/>
    <property type="match status" value="1"/>
</dbReference>
<evidence type="ECO:0000256" key="6">
    <source>
        <dbReference type="ARBA" id="ARBA00023132"/>
    </source>
</evidence>
<dbReference type="PANTHER" id="PTHR23198:SF19">
    <property type="entry name" value="NUCLEAR PORE COMPLEX PROTEIN NUP98A-LIKE ISOFORM X1"/>
    <property type="match status" value="1"/>
</dbReference>
<dbReference type="Gene3D" id="3.30.1610.10">
    <property type="entry name" value="Peptidase S59, nucleoporin"/>
    <property type="match status" value="1"/>
</dbReference>
<dbReference type="Gene3D" id="1.10.10.2360">
    <property type="match status" value="1"/>
</dbReference>
<evidence type="ECO:0000313" key="11">
    <source>
        <dbReference type="EMBL" id="EYU19366.1"/>
    </source>
</evidence>
<evidence type="ECO:0000313" key="12">
    <source>
        <dbReference type="Proteomes" id="UP000030748"/>
    </source>
</evidence>
<dbReference type="GO" id="GO:0051028">
    <property type="term" value="P:mRNA transport"/>
    <property type="evidence" value="ECO:0007669"/>
    <property type="project" value="UniProtKB-KW"/>
</dbReference>
<dbReference type="InterPro" id="IPR007230">
    <property type="entry name" value="Nup98_auto-Pept-S59_dom"/>
</dbReference>
<dbReference type="GO" id="GO:0048573">
    <property type="term" value="P:photoperiodism, flowering"/>
    <property type="evidence" value="ECO:0007669"/>
    <property type="project" value="UniProtKB-ARBA"/>
</dbReference>
<dbReference type="STRING" id="4155.A0A022PU94"/>
<sequence length="375" mass="41597">GDTPFCFNTPTTNSPFDNLFRNQSTAKSPFDNLFRNQSTANSPFDNLFRNQSTANSQTFQSANPFGVQYEIDGPKAIITIQNGTSTIQVSGEVSSLTIRQVPSKQDKLPARGNNGGSSEPCFANSHGIVQRTTISEVNPPNARPSNQYRATPGKDANNEQINSISAMPIFENKSHEELRLEDYVLRGGKGCEGGKASFKLNLNEIEVSEEEDDAEANKKREADILALMPKLPDGDYYTEPSIKDLAAKEISEPGFCSRVNDFVVGRKGYGSIKFLGETDIRNLDIESVIHFNNREVIVYPDSTKKPPAGQSLNKPAEVTLMNVKCINKKTGKEFVDGVEVQRYKEILIKKASEHGVEFVSYDPVQGVWKFRVQHF</sequence>
<dbReference type="AlphaFoldDB" id="A0A022PU94"/>
<dbReference type="EMBL" id="KI632295">
    <property type="protein sequence ID" value="EYU19366.1"/>
    <property type="molecule type" value="Genomic_DNA"/>
</dbReference>
<dbReference type="PANTHER" id="PTHR23198">
    <property type="entry name" value="NUCLEOPORIN"/>
    <property type="match status" value="1"/>
</dbReference>
<feature type="domain" description="Peptidase S59" evidence="10">
    <location>
        <begin position="233"/>
        <end position="375"/>
    </location>
</feature>
<comment type="subunit">
    <text evidence="8">Part of the nuclear pore complex (NPC). The NPC has an eight-fold symmetrical structure comprising a central transport channel and two rings, the cytoplasmic and nuclear rings, to which eight filaments are attached. The cytoplasmic filaments have loose ends, while the nuclear filaments are joined in a distal ring, forming a nuclear basket. NPCs are highly dynamic in configuration and composition, and can be devided in 3 subcomplexes, the NUP62 subcomplex, the NUP107-160 subcomplex and the NUP93 subcomplex, containing approximately 30 different nucleoporin proteins.</text>
</comment>
<keyword evidence="7" id="KW-0539">Nucleus</keyword>
<feature type="compositionally biased region" description="Polar residues" evidence="9">
    <location>
        <begin position="136"/>
        <end position="149"/>
    </location>
</feature>
<evidence type="ECO:0000256" key="1">
    <source>
        <dbReference type="ARBA" id="ARBA00004567"/>
    </source>
</evidence>
<dbReference type="GO" id="GO:0006606">
    <property type="term" value="P:protein import into nucleus"/>
    <property type="evidence" value="ECO:0000318"/>
    <property type="project" value="GO_Central"/>
</dbReference>
<dbReference type="GO" id="GO:0044614">
    <property type="term" value="C:nuclear pore cytoplasmic filaments"/>
    <property type="evidence" value="ECO:0000318"/>
    <property type="project" value="GO_Central"/>
</dbReference>
<dbReference type="SUPFAM" id="SSF82215">
    <property type="entry name" value="C-terminal autoproteolytic domain of nucleoporin nup98"/>
    <property type="match status" value="1"/>
</dbReference>
<dbReference type="GO" id="GO:0003723">
    <property type="term" value="F:RNA binding"/>
    <property type="evidence" value="ECO:0000318"/>
    <property type="project" value="GO_Central"/>
</dbReference>
<evidence type="ECO:0000256" key="2">
    <source>
        <dbReference type="ARBA" id="ARBA00022448"/>
    </source>
</evidence>
<dbReference type="GO" id="GO:0034398">
    <property type="term" value="P:telomere tethering at nuclear periphery"/>
    <property type="evidence" value="ECO:0000318"/>
    <property type="project" value="GO_Central"/>
</dbReference>
<protein>
    <recommendedName>
        <fullName evidence="10">Peptidase S59 domain-containing protein</fullName>
    </recommendedName>
</protein>
<evidence type="ECO:0000256" key="9">
    <source>
        <dbReference type="SAM" id="MobiDB-lite"/>
    </source>
</evidence>
<name>A0A022PU94_ERYGU</name>
<dbReference type="eggNOG" id="KOG0845">
    <property type="taxonomic scope" value="Eukaryota"/>
</dbReference>